<reference evidence="1 2" key="1">
    <citation type="submission" date="2016-10" db="EMBL/GenBank/DDBJ databases">
        <authorList>
            <person name="de Groot N.N."/>
        </authorList>
    </citation>
    <scope>NUCLEOTIDE SEQUENCE [LARGE SCALE GENOMIC DNA]</scope>
    <source>
        <strain evidence="1 2">DSM 18979</strain>
    </source>
</reference>
<sequence>MLKEKKVKLLMNHTTQPKDKNILSNKAQKVLKENREKRLEMWKNN</sequence>
<accession>A0A1I0D4R2</accession>
<evidence type="ECO:0000313" key="2">
    <source>
        <dbReference type="Proteomes" id="UP000199568"/>
    </source>
</evidence>
<proteinExistence type="predicted"/>
<keyword evidence="2" id="KW-1185">Reference proteome</keyword>
<evidence type="ECO:0000313" key="1">
    <source>
        <dbReference type="EMBL" id="SET26897.1"/>
    </source>
</evidence>
<dbReference type="Proteomes" id="UP000199568">
    <property type="component" value="Unassembled WGS sequence"/>
</dbReference>
<gene>
    <name evidence="1" type="ORF">SAMN05660297_01851</name>
</gene>
<organism evidence="1 2">
    <name type="scientific">Natronincola peptidivorans</name>
    <dbReference type="NCBI Taxonomy" id="426128"/>
    <lineage>
        <taxon>Bacteria</taxon>
        <taxon>Bacillati</taxon>
        <taxon>Bacillota</taxon>
        <taxon>Clostridia</taxon>
        <taxon>Peptostreptococcales</taxon>
        <taxon>Natronincolaceae</taxon>
        <taxon>Natronincola</taxon>
    </lineage>
</organism>
<protein>
    <submittedName>
        <fullName evidence="1">Uncharacterized protein</fullName>
    </submittedName>
</protein>
<dbReference type="AlphaFoldDB" id="A0A1I0D4R2"/>
<dbReference type="STRING" id="426128.SAMN05660297_01851"/>
<dbReference type="EMBL" id="FOHU01000007">
    <property type="protein sequence ID" value="SET26897.1"/>
    <property type="molecule type" value="Genomic_DNA"/>
</dbReference>
<name>A0A1I0D4R2_9FIRM</name>